<keyword evidence="3" id="KW-0808">Transferase</keyword>
<keyword evidence="4 7" id="KW-0812">Transmembrane</keyword>
<keyword evidence="11" id="KW-1185">Reference proteome</keyword>
<feature type="transmembrane region" description="Helical" evidence="7">
    <location>
        <begin position="68"/>
        <end position="85"/>
    </location>
</feature>
<feature type="transmembrane region" description="Helical" evidence="7">
    <location>
        <begin position="426"/>
        <end position="448"/>
    </location>
</feature>
<organism evidence="10 11">
    <name type="scientific">Nostoc linckia FACHB-391</name>
    <dbReference type="NCBI Taxonomy" id="2692906"/>
    <lineage>
        <taxon>Bacteria</taxon>
        <taxon>Bacillati</taxon>
        <taxon>Cyanobacteriota</taxon>
        <taxon>Cyanophyceae</taxon>
        <taxon>Nostocales</taxon>
        <taxon>Nostocaceae</taxon>
        <taxon>Nostoc</taxon>
    </lineage>
</organism>
<dbReference type="SUPFAM" id="SSF141371">
    <property type="entry name" value="PilZ domain-like"/>
    <property type="match status" value="1"/>
</dbReference>
<evidence type="ECO:0000256" key="6">
    <source>
        <dbReference type="ARBA" id="ARBA00023136"/>
    </source>
</evidence>
<feature type="transmembrane region" description="Helical" evidence="7">
    <location>
        <begin position="123"/>
        <end position="145"/>
    </location>
</feature>
<evidence type="ECO:0000256" key="2">
    <source>
        <dbReference type="ARBA" id="ARBA00022676"/>
    </source>
</evidence>
<dbReference type="RefSeq" id="WP_190894494.1">
    <property type="nucleotide sequence ID" value="NZ_JACJTE010000016.1"/>
</dbReference>
<dbReference type="Gene3D" id="3.90.550.10">
    <property type="entry name" value="Spore Coat Polysaccharide Biosynthesis Protein SpsA, Chain A"/>
    <property type="match status" value="1"/>
</dbReference>
<comment type="caution">
    <text evidence="10">The sequence shown here is derived from an EMBL/GenBank/DDBJ whole genome shotgun (WGS) entry which is preliminary data.</text>
</comment>
<feature type="domain" description="Glycosyltransferase 2-like" evidence="9">
    <location>
        <begin position="254"/>
        <end position="469"/>
    </location>
</feature>
<proteinExistence type="predicted"/>
<evidence type="ECO:0000259" key="9">
    <source>
        <dbReference type="Pfam" id="PF13632"/>
    </source>
</evidence>
<comment type="subcellular location">
    <subcellularLocation>
        <location evidence="1">Membrane</location>
        <topology evidence="1">Multi-pass membrane protein</topology>
    </subcellularLocation>
</comment>
<dbReference type="PANTHER" id="PTHR43867">
    <property type="entry name" value="CELLULOSE SYNTHASE CATALYTIC SUBUNIT A [UDP-FORMING]"/>
    <property type="match status" value="1"/>
</dbReference>
<feature type="transmembrane region" description="Helical" evidence="7">
    <location>
        <begin position="460"/>
        <end position="478"/>
    </location>
</feature>
<evidence type="ECO:0000313" key="10">
    <source>
        <dbReference type="EMBL" id="MBD2562136.1"/>
    </source>
</evidence>
<feature type="transmembrane region" description="Helical" evidence="7">
    <location>
        <begin position="12"/>
        <end position="34"/>
    </location>
</feature>
<name>A0ABR8EZQ4_NOSLI</name>
<keyword evidence="6 7" id="KW-0472">Membrane</keyword>
<protein>
    <submittedName>
        <fullName evidence="10">Glycosyltransferase</fullName>
    </submittedName>
</protein>
<dbReference type="PANTHER" id="PTHR43867:SF2">
    <property type="entry name" value="CELLULOSE SYNTHASE CATALYTIC SUBUNIT A [UDP-FORMING]"/>
    <property type="match status" value="1"/>
</dbReference>
<dbReference type="Proteomes" id="UP000604661">
    <property type="component" value="Unassembled WGS sequence"/>
</dbReference>
<evidence type="ECO:0000256" key="1">
    <source>
        <dbReference type="ARBA" id="ARBA00004141"/>
    </source>
</evidence>
<evidence type="ECO:0000256" key="3">
    <source>
        <dbReference type="ARBA" id="ARBA00022679"/>
    </source>
</evidence>
<dbReference type="CDD" id="cd06421">
    <property type="entry name" value="CESA_CelA_like"/>
    <property type="match status" value="1"/>
</dbReference>
<evidence type="ECO:0000256" key="5">
    <source>
        <dbReference type="ARBA" id="ARBA00022989"/>
    </source>
</evidence>
<dbReference type="InterPro" id="IPR001173">
    <property type="entry name" value="Glyco_trans_2-like"/>
</dbReference>
<feature type="domain" description="PilZ" evidence="8">
    <location>
        <begin position="594"/>
        <end position="690"/>
    </location>
</feature>
<dbReference type="InterPro" id="IPR050321">
    <property type="entry name" value="Glycosyltr_2/OpgH_subfam"/>
</dbReference>
<evidence type="ECO:0000259" key="8">
    <source>
        <dbReference type="Pfam" id="PF07238"/>
    </source>
</evidence>
<evidence type="ECO:0000256" key="4">
    <source>
        <dbReference type="ARBA" id="ARBA00022692"/>
    </source>
</evidence>
<gene>
    <name evidence="10" type="ORF">H6G95_16230</name>
</gene>
<feature type="transmembrane region" description="Helical" evidence="7">
    <location>
        <begin position="97"/>
        <end position="117"/>
    </location>
</feature>
<dbReference type="InterPro" id="IPR029044">
    <property type="entry name" value="Nucleotide-diphossugar_trans"/>
</dbReference>
<reference evidence="10 11" key="1">
    <citation type="journal article" date="2020" name="ISME J.">
        <title>Comparative genomics reveals insights into cyanobacterial evolution and habitat adaptation.</title>
        <authorList>
            <person name="Chen M.Y."/>
            <person name="Teng W.K."/>
            <person name="Zhao L."/>
            <person name="Hu C.X."/>
            <person name="Zhou Y.K."/>
            <person name="Han B.P."/>
            <person name="Song L.R."/>
            <person name="Shu W.S."/>
        </authorList>
    </citation>
    <scope>NUCLEOTIDE SEQUENCE [LARGE SCALE GENOMIC DNA]</scope>
    <source>
        <strain evidence="10 11">FACHB-391</strain>
    </source>
</reference>
<feature type="transmembrane region" description="Helical" evidence="7">
    <location>
        <begin position="535"/>
        <end position="563"/>
    </location>
</feature>
<dbReference type="EMBL" id="JACJTE010000016">
    <property type="protein sequence ID" value="MBD2562136.1"/>
    <property type="molecule type" value="Genomic_DNA"/>
</dbReference>
<feature type="transmembrane region" description="Helical" evidence="7">
    <location>
        <begin position="569"/>
        <end position="589"/>
    </location>
</feature>
<sequence length="726" mass="83424">MTKTNPQKVSSSWVWTLFLVSALVFVSTVFISSWTSTGPTFFPTYEVNPTITRLLPTVLQVPSIEWELSFPIVAVLVICVCLRFIRPTNSSRFVMKLILLFLATRYFIWRTVATLNLSHPASIVFSLTIYILEAISFFSCCLYTLQTIWSTSKVRSAEANQYSQAVLSTQYLPSVDVLVPTYNEPDYIVRRTVIGCQAMEYLNKTIYILDDTRRPHIKELAEELGCEYITRPDNTHAKAGNLNNALKHIGGELIVSIDADFVPFKSFLTRTVGFFQNPEISLVQTPQYFYNPDYHARNLGLENFLPNDLEHFYGLQQSNRDVGNSVICCGSSYVVRRSCLDAIGGYYTRCCVEDFQTSLRMLTHGFRLIFLNEVLSTGESTRTYTDFIDQRLRWLQGNFQVYFCGDDIPIWSKLNWIQKSYSISQLLYCFQSVFRSVFLLAPLCSAYLGISPFIATLPEILYYFMPFWLLHIAIYGWASNYRVSYFWNEVYETIFCFPALKRLCLIIRNPFAKASRATRKGVKADRKNYNFNHTLPLIILLALSVLIIGLNLVGVQLGVWLTLDESSGVLIFWLFYNVLFMGVAILSAIDQPIRRTMDRFPLKTACKITVKDQVFLGYTQNLSEGGARVLLITPDVALNTSIFEVTFLEYGFSIQAEIVRFFVKKDQFGIALQFVQLETEQQRKLVEVLYTEMTWWKQRKKPGTLDSFLAMIASTIQARPLLNRYD</sequence>
<dbReference type="InterPro" id="IPR009875">
    <property type="entry name" value="PilZ_domain"/>
</dbReference>
<dbReference type="Pfam" id="PF13632">
    <property type="entry name" value="Glyco_trans_2_3"/>
    <property type="match status" value="1"/>
</dbReference>
<dbReference type="SUPFAM" id="SSF53448">
    <property type="entry name" value="Nucleotide-diphospho-sugar transferases"/>
    <property type="match status" value="1"/>
</dbReference>
<keyword evidence="2" id="KW-0328">Glycosyltransferase</keyword>
<dbReference type="Gene3D" id="2.40.10.220">
    <property type="entry name" value="predicted glycosyltransferase like domains"/>
    <property type="match status" value="1"/>
</dbReference>
<evidence type="ECO:0000256" key="7">
    <source>
        <dbReference type="SAM" id="Phobius"/>
    </source>
</evidence>
<accession>A0ABR8EZQ4</accession>
<keyword evidence="5 7" id="KW-1133">Transmembrane helix</keyword>
<dbReference type="Pfam" id="PF07238">
    <property type="entry name" value="PilZ"/>
    <property type="match status" value="1"/>
</dbReference>
<evidence type="ECO:0000313" key="11">
    <source>
        <dbReference type="Proteomes" id="UP000604661"/>
    </source>
</evidence>